<dbReference type="InterPro" id="IPR009061">
    <property type="entry name" value="DNA-bd_dom_put_sf"/>
</dbReference>
<sequence length="120" mass="13718">MRIAELEVRTGVSRHTLRYYEKEGLLQEVIRDGNNYRDYSETAVRRVGMVRQLKELGFSLKEIRDVMDALRSNTIDCARGAALMAEKKAAVDRRIKELREVSRMLAQEQTRLEASAAAAC</sequence>
<dbReference type="GO" id="GO:0003677">
    <property type="term" value="F:DNA binding"/>
    <property type="evidence" value="ECO:0007669"/>
    <property type="project" value="UniProtKB-KW"/>
</dbReference>
<reference evidence="3 4" key="1">
    <citation type="submission" date="2016-10" db="EMBL/GenBank/DDBJ databases">
        <authorList>
            <person name="de Groot N.N."/>
        </authorList>
    </citation>
    <scope>NUCLEOTIDE SEQUENCE [LARGE SCALE GENOMIC DNA]</scope>
    <source>
        <strain evidence="3 4">CGMCC 1.7059</strain>
    </source>
</reference>
<evidence type="ECO:0000313" key="3">
    <source>
        <dbReference type="EMBL" id="SDW32771.1"/>
    </source>
</evidence>
<dbReference type="Pfam" id="PF13411">
    <property type="entry name" value="MerR_1"/>
    <property type="match status" value="1"/>
</dbReference>
<evidence type="ECO:0000256" key="1">
    <source>
        <dbReference type="ARBA" id="ARBA00023125"/>
    </source>
</evidence>
<dbReference type="Gene3D" id="1.10.1660.10">
    <property type="match status" value="1"/>
</dbReference>
<dbReference type="SUPFAM" id="SSF46955">
    <property type="entry name" value="Putative DNA-binding domain"/>
    <property type="match status" value="1"/>
</dbReference>
<evidence type="ECO:0000259" key="2">
    <source>
        <dbReference type="PROSITE" id="PS50937"/>
    </source>
</evidence>
<dbReference type="PRINTS" id="PR00040">
    <property type="entry name" value="HTHMERR"/>
</dbReference>
<proteinExistence type="predicted"/>
<evidence type="ECO:0000313" key="4">
    <source>
        <dbReference type="Proteomes" id="UP000199675"/>
    </source>
</evidence>
<dbReference type="AlphaFoldDB" id="A0A1H2SMB7"/>
<keyword evidence="1 3" id="KW-0238">DNA-binding</keyword>
<dbReference type="InterPro" id="IPR000551">
    <property type="entry name" value="MerR-type_HTH_dom"/>
</dbReference>
<dbReference type="OrthoDB" id="9802039at2"/>
<protein>
    <submittedName>
        <fullName evidence="3">DNA-binding transcriptional regulator, MerR family</fullName>
    </submittedName>
</protein>
<dbReference type="STRING" id="488533.SAMN04487960_102173"/>
<dbReference type="InterPro" id="IPR047057">
    <property type="entry name" value="MerR_fam"/>
</dbReference>
<name>A0A1H2SMB7_9GAMM</name>
<accession>A0A1H2SMB7</accession>
<dbReference type="SMART" id="SM00422">
    <property type="entry name" value="HTH_MERR"/>
    <property type="match status" value="1"/>
</dbReference>
<dbReference type="Proteomes" id="UP000199675">
    <property type="component" value="Unassembled WGS sequence"/>
</dbReference>
<keyword evidence="4" id="KW-1185">Reference proteome</keyword>
<gene>
    <name evidence="3" type="ORF">SAMN04487960_102173</name>
</gene>
<dbReference type="GO" id="GO:0003700">
    <property type="term" value="F:DNA-binding transcription factor activity"/>
    <property type="evidence" value="ECO:0007669"/>
    <property type="project" value="InterPro"/>
</dbReference>
<feature type="domain" description="HTH merR-type" evidence="2">
    <location>
        <begin position="1"/>
        <end position="69"/>
    </location>
</feature>
<dbReference type="RefSeq" id="WP_091811536.1">
    <property type="nucleotide sequence ID" value="NZ_FNNE01000002.1"/>
</dbReference>
<organism evidence="3 4">
    <name type="scientific">Marinobacter mobilis</name>
    <dbReference type="NCBI Taxonomy" id="488533"/>
    <lineage>
        <taxon>Bacteria</taxon>
        <taxon>Pseudomonadati</taxon>
        <taxon>Pseudomonadota</taxon>
        <taxon>Gammaproteobacteria</taxon>
        <taxon>Pseudomonadales</taxon>
        <taxon>Marinobacteraceae</taxon>
        <taxon>Marinobacter</taxon>
    </lineage>
</organism>
<dbReference type="PROSITE" id="PS50937">
    <property type="entry name" value="HTH_MERR_2"/>
    <property type="match status" value="1"/>
</dbReference>
<dbReference type="PANTHER" id="PTHR30204">
    <property type="entry name" value="REDOX-CYCLING DRUG-SENSING TRANSCRIPTIONAL ACTIVATOR SOXR"/>
    <property type="match status" value="1"/>
</dbReference>
<dbReference type="PANTHER" id="PTHR30204:SF93">
    <property type="entry name" value="HTH MERR-TYPE DOMAIN-CONTAINING PROTEIN"/>
    <property type="match status" value="1"/>
</dbReference>
<dbReference type="EMBL" id="FNNE01000002">
    <property type="protein sequence ID" value="SDW32771.1"/>
    <property type="molecule type" value="Genomic_DNA"/>
</dbReference>